<evidence type="ECO:0000313" key="2">
    <source>
        <dbReference type="EMBL" id="CAD9306853.1"/>
    </source>
</evidence>
<feature type="chain" id="PRO_5030756764" description="Hexosyltransferase" evidence="1">
    <location>
        <begin position="20"/>
        <end position="266"/>
    </location>
</feature>
<sequence>MILSCIVTLLALDIPSSYFYSRLAVGVAESVARQVTTPPTLLTPNLTKVRQLSGAQYATVSHVDAASSTALLALSSTLSHSPRSGATSSSVLPHKEHSLTKLKVWRPPRGSLSSATPVLLLDADVIVNNASSLADICSLSSQLGRRANRHGEVPLAWARSVRRNDTEQGSGTYHGIDLPHYNGGVILLRPDALTYLRLRRLAFLETLFSDSCLGRGGCNDQRLLQLYFRTGGNVDLPLRYNHPHDEAAPIYHRRGGKQASQQADEQ</sequence>
<dbReference type="InterPro" id="IPR029044">
    <property type="entry name" value="Nucleotide-diphossugar_trans"/>
</dbReference>
<evidence type="ECO:0008006" key="3">
    <source>
        <dbReference type="Google" id="ProtNLM"/>
    </source>
</evidence>
<name>A0A7S1VPN5_9EUKA</name>
<feature type="signal peptide" evidence="1">
    <location>
        <begin position="1"/>
        <end position="19"/>
    </location>
</feature>
<keyword evidence="1" id="KW-0732">Signal</keyword>
<dbReference type="Gene3D" id="3.90.550.10">
    <property type="entry name" value="Spore Coat Polysaccharide Biosynthesis Protein SpsA, Chain A"/>
    <property type="match status" value="1"/>
</dbReference>
<proteinExistence type="predicted"/>
<dbReference type="EMBL" id="HBGL01014185">
    <property type="protein sequence ID" value="CAD9306853.1"/>
    <property type="molecule type" value="Transcribed_RNA"/>
</dbReference>
<reference evidence="2" key="1">
    <citation type="submission" date="2021-01" db="EMBL/GenBank/DDBJ databases">
        <authorList>
            <person name="Corre E."/>
            <person name="Pelletier E."/>
            <person name="Niang G."/>
            <person name="Scheremetjew M."/>
            <person name="Finn R."/>
            <person name="Kale V."/>
            <person name="Holt S."/>
            <person name="Cochrane G."/>
            <person name="Meng A."/>
            <person name="Brown T."/>
            <person name="Cohen L."/>
        </authorList>
    </citation>
    <scope>NUCLEOTIDE SEQUENCE</scope>
    <source>
        <strain evidence="2">ATCC 50979</strain>
    </source>
</reference>
<dbReference type="AlphaFoldDB" id="A0A7S1VPN5"/>
<dbReference type="SUPFAM" id="SSF53448">
    <property type="entry name" value="Nucleotide-diphospho-sugar transferases"/>
    <property type="match status" value="1"/>
</dbReference>
<accession>A0A7S1VPN5</accession>
<organism evidence="2">
    <name type="scientific">Sexangularia sp. CB-2014</name>
    <dbReference type="NCBI Taxonomy" id="1486929"/>
    <lineage>
        <taxon>Eukaryota</taxon>
        <taxon>Amoebozoa</taxon>
        <taxon>Tubulinea</taxon>
        <taxon>Elardia</taxon>
        <taxon>Arcellinida</taxon>
        <taxon>Arcellinida incertae sedis</taxon>
        <taxon>Sexangularia</taxon>
    </lineage>
</organism>
<evidence type="ECO:0000256" key="1">
    <source>
        <dbReference type="SAM" id="SignalP"/>
    </source>
</evidence>
<gene>
    <name evidence="2" type="ORF">SSP0437_LOCUS11078</name>
</gene>
<protein>
    <recommendedName>
        <fullName evidence="3">Hexosyltransferase</fullName>
    </recommendedName>
</protein>